<accession>A0A1D1XH40</accession>
<gene>
    <name evidence="2" type="primary">HEMT</name>
    <name evidence="2" type="ORF">g.49600</name>
</gene>
<feature type="compositionally biased region" description="Basic residues" evidence="1">
    <location>
        <begin position="1"/>
        <end position="13"/>
    </location>
</feature>
<feature type="region of interest" description="Disordered" evidence="1">
    <location>
        <begin position="1"/>
        <end position="40"/>
    </location>
</feature>
<feature type="compositionally biased region" description="Basic and acidic residues" evidence="1">
    <location>
        <begin position="28"/>
        <end position="40"/>
    </location>
</feature>
<reference evidence="2" key="1">
    <citation type="submission" date="2015-07" db="EMBL/GenBank/DDBJ databases">
        <title>Transcriptome Assembly of Anthurium amnicola.</title>
        <authorList>
            <person name="Suzuki J."/>
        </authorList>
    </citation>
    <scope>NUCLEOTIDE SEQUENCE</scope>
</reference>
<name>A0A1D1XH40_9ARAE</name>
<proteinExistence type="predicted"/>
<dbReference type="AlphaFoldDB" id="A0A1D1XH40"/>
<evidence type="ECO:0000256" key="1">
    <source>
        <dbReference type="SAM" id="MobiDB-lite"/>
    </source>
</evidence>
<dbReference type="PANTHER" id="PTHR37238">
    <property type="entry name" value="OS05G0532500 PROTEIN"/>
    <property type="match status" value="1"/>
</dbReference>
<organism evidence="2">
    <name type="scientific">Anthurium amnicola</name>
    <dbReference type="NCBI Taxonomy" id="1678845"/>
    <lineage>
        <taxon>Eukaryota</taxon>
        <taxon>Viridiplantae</taxon>
        <taxon>Streptophyta</taxon>
        <taxon>Embryophyta</taxon>
        <taxon>Tracheophyta</taxon>
        <taxon>Spermatophyta</taxon>
        <taxon>Magnoliopsida</taxon>
        <taxon>Liliopsida</taxon>
        <taxon>Araceae</taxon>
        <taxon>Pothoideae</taxon>
        <taxon>Potheae</taxon>
        <taxon>Anthurium</taxon>
    </lineage>
</organism>
<protein>
    <submittedName>
        <fullName evidence="2">Hemerythrin</fullName>
    </submittedName>
</protein>
<dbReference type="PANTHER" id="PTHR37238:SF1">
    <property type="entry name" value="OS05G0532500 PROTEIN"/>
    <property type="match status" value="1"/>
</dbReference>
<dbReference type="EMBL" id="GDJX01026345">
    <property type="protein sequence ID" value="JAT41591.1"/>
    <property type="molecule type" value="Transcribed_RNA"/>
</dbReference>
<sequence>MPKSGRRGSRGRKPLADISNGVKASRTSKREAHGDGGASPRDRLLLARADLSKLISQIDELVMQALKHKFTNEESKEIESFIHVVSDMHSSLKSSIPRLKQALVSSAVEPGFQSEISLPNKSFSDITRVKKSIPNGPNRPELGLVVSPSPLVSWRDNGACTVEGGRQLFLLTPLHKPKLIASKGSLKCLQGKLDDNDVVEKADVKLTPNKFLVPESGALESTSETGFVSQKKVSNCNDNLIYCLSPYVKTTPLKTCILLDPVSNFIQQDKKTIRKGTPWVARTRMNNASPVSHTLTNGENSHNCGSDEISTTLASKYLELFSLQPAHNPTVPRKEVDESLDWIFSPPKTCVLMEPADEQVVLPSARDKHPLNSEHSNLKLVGPEVTPLWNDLESTAGHCKQAGETTLKRELWTKFEAVSTNGLHFDRSGFQQISRNRFLDMLEEVW</sequence>
<evidence type="ECO:0000313" key="2">
    <source>
        <dbReference type="EMBL" id="JAT41591.1"/>
    </source>
</evidence>